<keyword evidence="2" id="KW-1185">Reference proteome</keyword>
<dbReference type="AlphaFoldDB" id="A0AAW1JE88"/>
<name>A0AAW1JE88_POPJA</name>
<dbReference type="Proteomes" id="UP001458880">
    <property type="component" value="Unassembled WGS sequence"/>
</dbReference>
<dbReference type="EMBL" id="JASPKY010000413">
    <property type="protein sequence ID" value="KAK9701475.1"/>
    <property type="molecule type" value="Genomic_DNA"/>
</dbReference>
<organism evidence="1 2">
    <name type="scientific">Popillia japonica</name>
    <name type="common">Japanese beetle</name>
    <dbReference type="NCBI Taxonomy" id="7064"/>
    <lineage>
        <taxon>Eukaryota</taxon>
        <taxon>Metazoa</taxon>
        <taxon>Ecdysozoa</taxon>
        <taxon>Arthropoda</taxon>
        <taxon>Hexapoda</taxon>
        <taxon>Insecta</taxon>
        <taxon>Pterygota</taxon>
        <taxon>Neoptera</taxon>
        <taxon>Endopterygota</taxon>
        <taxon>Coleoptera</taxon>
        <taxon>Polyphaga</taxon>
        <taxon>Scarabaeiformia</taxon>
        <taxon>Scarabaeidae</taxon>
        <taxon>Rutelinae</taxon>
        <taxon>Popillia</taxon>
    </lineage>
</organism>
<sequence>MRCIFFLCLKRTTYDIGLTIKERLTPVGRKGIRFLFRNPAAEPLLSRALIQRVRRGNPKGPGDAVGRSGKSFLFCISARVPWNPLAGRYGLEREEHRSCGGVRIFPSDLENPGEGHVEASRRFVPISAAGLQGEEPLVRHEALTSRRVAAVSAEGPGAIE</sequence>
<protein>
    <submittedName>
        <fullName evidence="1">Uncharacterized protein</fullName>
    </submittedName>
</protein>
<comment type="caution">
    <text evidence="1">The sequence shown here is derived from an EMBL/GenBank/DDBJ whole genome shotgun (WGS) entry which is preliminary data.</text>
</comment>
<proteinExistence type="predicted"/>
<reference evidence="1 2" key="1">
    <citation type="journal article" date="2024" name="BMC Genomics">
        <title>De novo assembly and annotation of Popillia japonica's genome with initial clues to its potential as an invasive pest.</title>
        <authorList>
            <person name="Cucini C."/>
            <person name="Boschi S."/>
            <person name="Funari R."/>
            <person name="Cardaioli E."/>
            <person name="Iannotti N."/>
            <person name="Marturano G."/>
            <person name="Paoli F."/>
            <person name="Bruttini M."/>
            <person name="Carapelli A."/>
            <person name="Frati F."/>
            <person name="Nardi F."/>
        </authorList>
    </citation>
    <scope>NUCLEOTIDE SEQUENCE [LARGE SCALE GENOMIC DNA]</scope>
    <source>
        <strain evidence="1">DMR45628</strain>
    </source>
</reference>
<accession>A0AAW1JE88</accession>
<gene>
    <name evidence="1" type="ORF">QE152_g30537</name>
</gene>
<evidence type="ECO:0000313" key="2">
    <source>
        <dbReference type="Proteomes" id="UP001458880"/>
    </source>
</evidence>
<evidence type="ECO:0000313" key="1">
    <source>
        <dbReference type="EMBL" id="KAK9701475.1"/>
    </source>
</evidence>